<keyword evidence="3" id="KW-0326">Glycosidase</keyword>
<dbReference type="InterPro" id="IPR012341">
    <property type="entry name" value="6hp_glycosidase-like_sf"/>
</dbReference>
<dbReference type="SUPFAM" id="SSF48208">
    <property type="entry name" value="Six-hairpin glycosidases"/>
    <property type="match status" value="1"/>
</dbReference>
<name>A0A1C3YCV0_9HYPH</name>
<proteinExistence type="inferred from homology"/>
<dbReference type="InterPro" id="IPR004888">
    <property type="entry name" value="Glycoside_hydrolase_63"/>
</dbReference>
<comment type="similarity">
    <text evidence="1">Belongs to the glycosyl hydrolase 63 family.</text>
</comment>
<dbReference type="GO" id="GO:0004573">
    <property type="term" value="F:Glc3Man9GlcNAc2 oligosaccharide glucosidase activity"/>
    <property type="evidence" value="ECO:0007669"/>
    <property type="project" value="InterPro"/>
</dbReference>
<dbReference type="InterPro" id="IPR008928">
    <property type="entry name" value="6-hairpin_glycosidase_sf"/>
</dbReference>
<feature type="domain" description="Mannosylglycerate hydrolase MGH1-like glycoside hydrolase" evidence="4">
    <location>
        <begin position="28"/>
        <end position="408"/>
    </location>
</feature>
<dbReference type="PANTHER" id="PTHR10412:SF11">
    <property type="entry name" value="MANNOSYL-OLIGOSACCHARIDE GLUCOSIDASE"/>
    <property type="match status" value="1"/>
</dbReference>
<organism evidence="5 6">
    <name type="scientific">Rhizobium aethiopicum</name>
    <dbReference type="NCBI Taxonomy" id="1138170"/>
    <lineage>
        <taxon>Bacteria</taxon>
        <taxon>Pseudomonadati</taxon>
        <taxon>Pseudomonadota</taxon>
        <taxon>Alphaproteobacteria</taxon>
        <taxon>Hyphomicrobiales</taxon>
        <taxon>Rhizobiaceae</taxon>
        <taxon>Rhizobium/Agrobacterium group</taxon>
        <taxon>Rhizobium</taxon>
    </lineage>
</organism>
<dbReference type="RefSeq" id="WP_092755299.1">
    <property type="nucleotide sequence ID" value="NZ_FMAJ01000043.1"/>
</dbReference>
<dbReference type="GO" id="GO:0009311">
    <property type="term" value="P:oligosaccharide metabolic process"/>
    <property type="evidence" value="ECO:0007669"/>
    <property type="project" value="InterPro"/>
</dbReference>
<accession>A0A1C3YCV0</accession>
<gene>
    <name evidence="5" type="ORF">GA0061105_14316</name>
</gene>
<dbReference type="AlphaFoldDB" id="A0A1C3YCV0"/>
<protein>
    <submittedName>
        <fullName evidence="5">Trehalase</fullName>
    </submittedName>
</protein>
<dbReference type="GO" id="GO:0006487">
    <property type="term" value="P:protein N-linked glycosylation"/>
    <property type="evidence" value="ECO:0007669"/>
    <property type="project" value="TreeGrafter"/>
</dbReference>
<dbReference type="Pfam" id="PF22422">
    <property type="entry name" value="MGH1-like_GH"/>
    <property type="match status" value="1"/>
</dbReference>
<dbReference type="Proteomes" id="UP000198723">
    <property type="component" value="Unassembled WGS sequence"/>
</dbReference>
<dbReference type="PANTHER" id="PTHR10412">
    <property type="entry name" value="MANNOSYL-OLIGOSACCHARIDE GLUCOSIDASE"/>
    <property type="match status" value="1"/>
</dbReference>
<dbReference type="InterPro" id="IPR054491">
    <property type="entry name" value="MGH1-like_GH"/>
</dbReference>
<dbReference type="Gene3D" id="1.50.10.10">
    <property type="match status" value="1"/>
</dbReference>
<evidence type="ECO:0000313" key="5">
    <source>
        <dbReference type="EMBL" id="SCB62316.1"/>
    </source>
</evidence>
<evidence type="ECO:0000256" key="3">
    <source>
        <dbReference type="ARBA" id="ARBA00023295"/>
    </source>
</evidence>
<dbReference type="STRING" id="1138170.GA0061105_14316"/>
<reference evidence="5 6" key="1">
    <citation type="submission" date="2016-08" db="EMBL/GenBank/DDBJ databases">
        <authorList>
            <person name="Seilhamer J.J."/>
        </authorList>
    </citation>
    <scope>NUCLEOTIDE SEQUENCE [LARGE SCALE GENOMIC DNA]</scope>
    <source>
        <strain evidence="5 6">HBR26</strain>
    </source>
</reference>
<evidence type="ECO:0000313" key="6">
    <source>
        <dbReference type="Proteomes" id="UP000198723"/>
    </source>
</evidence>
<evidence type="ECO:0000256" key="1">
    <source>
        <dbReference type="ARBA" id="ARBA00010833"/>
    </source>
</evidence>
<sequence>MNVHIDQAKRILAANDRGGYTVPTDRLYPFQWNWDSAFVAMGFALYDIDRAYRELERLVEGQWADGMIPHIVFHAPSDTYFPGPNVWRTKHRIPTSGITQPPVFAIALRRLHEAAGSDAEERTLRLYEAALKWHRWWYSARDPDGTGLVALLHPWESGSDNSPAWDIALARVPITTDTPVERKDTGHVDADMRPRDEDYRRFIHLVDTYAACGWDPAKQWEKAPFKVAEIQTTAILLKAGEDLEALARAFGRVDDAAEIAALNVLTRKGMLAQWRPALSRFVSRDLISGQDIEAATQAGFIPLLALDLEKPVADALVDEMKAWSKSLKVAFPTTKPGIASWEPKRYWRGPAWAIINWLLIDGLKRNGHADSAEELRKSTIAAIEAEGFAEYFNPVTGEGCGGHGFSWTAAAYLWLERRVVPAHKIRMSEHK</sequence>
<dbReference type="EMBL" id="FMAJ01000043">
    <property type="protein sequence ID" value="SCB62316.1"/>
    <property type="molecule type" value="Genomic_DNA"/>
</dbReference>
<keyword evidence="2" id="KW-0378">Hydrolase</keyword>
<evidence type="ECO:0000256" key="2">
    <source>
        <dbReference type="ARBA" id="ARBA00022801"/>
    </source>
</evidence>
<evidence type="ECO:0000259" key="4">
    <source>
        <dbReference type="Pfam" id="PF22422"/>
    </source>
</evidence>